<comment type="caution">
    <text evidence="2">The sequence shown here is derived from an EMBL/GenBank/DDBJ whole genome shotgun (WGS) entry which is preliminary data.</text>
</comment>
<feature type="transmembrane region" description="Helical" evidence="1">
    <location>
        <begin position="46"/>
        <end position="65"/>
    </location>
</feature>
<keyword evidence="3" id="KW-1185">Reference proteome</keyword>
<evidence type="ECO:0000313" key="2">
    <source>
        <dbReference type="EMBL" id="MFC5649482.1"/>
    </source>
</evidence>
<reference evidence="3" key="1">
    <citation type="journal article" date="2019" name="Int. J. Syst. Evol. Microbiol.">
        <title>The Global Catalogue of Microorganisms (GCM) 10K type strain sequencing project: providing services to taxonomists for standard genome sequencing and annotation.</title>
        <authorList>
            <consortium name="The Broad Institute Genomics Platform"/>
            <consortium name="The Broad Institute Genome Sequencing Center for Infectious Disease"/>
            <person name="Wu L."/>
            <person name="Ma J."/>
        </authorList>
    </citation>
    <scope>NUCLEOTIDE SEQUENCE [LARGE SCALE GENOMIC DNA]</scope>
    <source>
        <strain evidence="3">CGMCC 1.3240</strain>
    </source>
</reference>
<feature type="transmembrane region" description="Helical" evidence="1">
    <location>
        <begin position="17"/>
        <end position="34"/>
    </location>
</feature>
<name>A0ABW0VUC5_9BACL</name>
<feature type="transmembrane region" description="Helical" evidence="1">
    <location>
        <begin position="71"/>
        <end position="89"/>
    </location>
</feature>
<keyword evidence="1" id="KW-1133">Transmembrane helix</keyword>
<keyword evidence="1" id="KW-0812">Transmembrane</keyword>
<evidence type="ECO:0000256" key="1">
    <source>
        <dbReference type="SAM" id="Phobius"/>
    </source>
</evidence>
<proteinExistence type="predicted"/>
<keyword evidence="1" id="KW-0472">Membrane</keyword>
<dbReference type="Proteomes" id="UP001596047">
    <property type="component" value="Unassembled WGS sequence"/>
</dbReference>
<evidence type="ECO:0000313" key="3">
    <source>
        <dbReference type="Proteomes" id="UP001596047"/>
    </source>
</evidence>
<sequence>MGYILCTGKSMHMLETAWAFFTIALGLVFTPLFYKHFFMLAGDRGGIYLEAGFLIMVSGLMVIMIHSYQALPFLGMISLGFFFLGYVRLQELLLP</sequence>
<accession>A0ABW0VUC5</accession>
<evidence type="ECO:0008006" key="4">
    <source>
        <dbReference type="Google" id="ProtNLM"/>
    </source>
</evidence>
<dbReference type="RefSeq" id="WP_379188007.1">
    <property type="nucleotide sequence ID" value="NZ_JBHSOW010000037.1"/>
</dbReference>
<protein>
    <recommendedName>
        <fullName evidence="4">DUF2568 domain-containing protein</fullName>
    </recommendedName>
</protein>
<organism evidence="2 3">
    <name type="scientific">Paenibacillus solisilvae</name>
    <dbReference type="NCBI Taxonomy" id="2486751"/>
    <lineage>
        <taxon>Bacteria</taxon>
        <taxon>Bacillati</taxon>
        <taxon>Bacillota</taxon>
        <taxon>Bacilli</taxon>
        <taxon>Bacillales</taxon>
        <taxon>Paenibacillaceae</taxon>
        <taxon>Paenibacillus</taxon>
    </lineage>
</organism>
<dbReference type="EMBL" id="JBHSOW010000037">
    <property type="protein sequence ID" value="MFC5649482.1"/>
    <property type="molecule type" value="Genomic_DNA"/>
</dbReference>
<gene>
    <name evidence="2" type="ORF">ACFPYJ_10125</name>
</gene>